<proteinExistence type="predicted"/>
<evidence type="ECO:0000313" key="1">
    <source>
        <dbReference type="EMBL" id="SHL75322.1"/>
    </source>
</evidence>
<organism evidence="1 2">
    <name type="scientific">Streptomyces yunnanensis</name>
    <dbReference type="NCBI Taxonomy" id="156453"/>
    <lineage>
        <taxon>Bacteria</taxon>
        <taxon>Bacillati</taxon>
        <taxon>Actinomycetota</taxon>
        <taxon>Actinomycetes</taxon>
        <taxon>Kitasatosporales</taxon>
        <taxon>Streptomycetaceae</taxon>
        <taxon>Streptomyces</taxon>
    </lineage>
</organism>
<name>A0A9X8MTB1_9ACTN</name>
<protein>
    <submittedName>
        <fullName evidence="1">Uncharacterized protein</fullName>
    </submittedName>
</protein>
<dbReference type="AlphaFoldDB" id="A0A9X8MTB1"/>
<accession>A0A9X8MTB1</accession>
<reference evidence="2" key="1">
    <citation type="submission" date="2016-11" db="EMBL/GenBank/DDBJ databases">
        <authorList>
            <person name="Jaros S."/>
            <person name="Januszkiewicz K."/>
            <person name="Wedrychowicz H."/>
        </authorList>
    </citation>
    <scope>NUCLEOTIDE SEQUENCE [LARGE SCALE GENOMIC DNA]</scope>
    <source>
        <strain evidence="2">CGMCC 4.3555</strain>
    </source>
</reference>
<comment type="caution">
    <text evidence="1">The sequence shown here is derived from an EMBL/GenBank/DDBJ whole genome shotgun (WGS) entry which is preliminary data.</text>
</comment>
<dbReference type="EMBL" id="FRBK01000006">
    <property type="protein sequence ID" value="SHL75322.1"/>
    <property type="molecule type" value="Genomic_DNA"/>
</dbReference>
<dbReference type="Proteomes" id="UP000184388">
    <property type="component" value="Unassembled WGS sequence"/>
</dbReference>
<gene>
    <name evidence="1" type="ORF">SAMN05216268_10678</name>
</gene>
<dbReference type="RefSeq" id="WP_073444622.1">
    <property type="nucleotide sequence ID" value="NZ_FRBK01000006.1"/>
</dbReference>
<evidence type="ECO:0000313" key="2">
    <source>
        <dbReference type="Proteomes" id="UP000184388"/>
    </source>
</evidence>
<sequence>MNDDANDSYTWPACSACGRPLWENELGRRACRMCQRRTDEQLEALAGPRGLYASLALALKPGAGSGGSRVSGGTRTAPLPLRLGPLSLSARGGVVTVLQTWLVDWHEQLGWTHPRWKGGLQQQLDQVVRALRNNLEWAATEHPAFGEFTTEVAALTRACRRQTTGEKPERRVTVACPCGGTMSITISTPGTRCITCGTQYTRSEVLELPLVSRDIAA</sequence>